<reference evidence="1 2" key="1">
    <citation type="submission" date="2016-12" db="EMBL/GenBank/DDBJ databases">
        <title>Characterization of two jumbo phages RP12 and RP31 infecting the phytopathogen Ralstonia solanacearum.</title>
        <authorList>
            <person name="Kawasaki T."/>
            <person name="Yoshikawa G."/>
            <person name="Ogata H."/>
            <person name="Yamada T."/>
        </authorList>
    </citation>
    <scope>NUCLEOTIDE SEQUENCE [LARGE SCALE GENOMIC DNA]</scope>
    <source>
        <strain evidence="1 2">RP12</strain>
    </source>
</reference>
<sequence length="202" mass="23359">MCEDACSEIPMQERLKFQSYQMLYRNVRNRLCRQTEVLPFDFLTSQHEDSAHYPQRYRRQPMQYICRERIGLDGNSILESRYLVAAGKERVVLLRDPDQALVRGQAFLLVWDGSTFKPHEGNAVDYWQTYIEPVFHESENVLTGGSDSNFGSMAIVRDGFRGLVQSSSKFVQQYHGFLMFVSASFFAKSMNFLDTAALPWLA</sequence>
<dbReference type="RefSeq" id="YP_009598837.1">
    <property type="nucleotide sequence ID" value="NC_041911.1"/>
</dbReference>
<dbReference type="EMBL" id="AP017924">
    <property type="protein sequence ID" value="BAW19118.1"/>
    <property type="molecule type" value="Genomic_DNA"/>
</dbReference>
<dbReference type="GeneID" id="40074539"/>
<name>A0A1L7N0W9_9CAUD</name>
<dbReference type="KEGG" id="vg:40074539"/>
<accession>A0A1L7N0W9</accession>
<organism evidence="1 2">
    <name type="scientific">Ralstonia phage RP12</name>
    <dbReference type="NCBI Taxonomy" id="1923889"/>
    <lineage>
        <taxon>Viruses</taxon>
        <taxon>Duplodnaviria</taxon>
        <taxon>Heunggongvirae</taxon>
        <taxon>Uroviricota</taxon>
        <taxon>Caudoviricetes</taxon>
        <taxon>Chimalliviridae</taxon>
        <taxon>Ripduovirus</taxon>
        <taxon>Ripduovirus RP12</taxon>
    </lineage>
</organism>
<proteinExistence type="predicted"/>
<protein>
    <submittedName>
        <fullName evidence="1">Uncharacterized protein</fullName>
    </submittedName>
</protein>
<evidence type="ECO:0000313" key="2">
    <source>
        <dbReference type="Proteomes" id="UP000222831"/>
    </source>
</evidence>
<keyword evidence="2" id="KW-1185">Reference proteome</keyword>
<dbReference type="Proteomes" id="UP000222831">
    <property type="component" value="Segment"/>
</dbReference>
<evidence type="ECO:0000313" key="1">
    <source>
        <dbReference type="EMBL" id="BAW19118.1"/>
    </source>
</evidence>